<dbReference type="Pfam" id="PF12848">
    <property type="entry name" value="ABC_tran_Xtn"/>
    <property type="match status" value="1"/>
</dbReference>
<feature type="coiled-coil region" evidence="6">
    <location>
        <begin position="573"/>
        <end position="642"/>
    </location>
</feature>
<protein>
    <recommendedName>
        <fullName evidence="5">Probable ATP-binding protein YheS</fullName>
    </recommendedName>
</protein>
<evidence type="ECO:0000259" key="8">
    <source>
        <dbReference type="PROSITE" id="PS50893"/>
    </source>
</evidence>
<dbReference type="CDD" id="cd03221">
    <property type="entry name" value="ABCF_EF-3"/>
    <property type="match status" value="2"/>
</dbReference>
<evidence type="ECO:0000256" key="7">
    <source>
        <dbReference type="SAM" id="MobiDB-lite"/>
    </source>
</evidence>
<dbReference type="PROSITE" id="PS00211">
    <property type="entry name" value="ABC_TRANSPORTER_1"/>
    <property type="match status" value="2"/>
</dbReference>
<gene>
    <name evidence="9" type="ORF">GTW09_07260</name>
</gene>
<dbReference type="SUPFAM" id="SSF52540">
    <property type="entry name" value="P-loop containing nucleoside triphosphate hydrolases"/>
    <property type="match status" value="2"/>
</dbReference>
<evidence type="ECO:0000256" key="5">
    <source>
        <dbReference type="ARBA" id="ARBA00069073"/>
    </source>
</evidence>
<keyword evidence="6" id="KW-0175">Coiled coil</keyword>
<dbReference type="InterPro" id="IPR050611">
    <property type="entry name" value="ABCF"/>
</dbReference>
<keyword evidence="10" id="KW-1185">Reference proteome</keyword>
<dbReference type="InterPro" id="IPR003593">
    <property type="entry name" value="AAA+_ATPase"/>
</dbReference>
<dbReference type="AlphaFoldDB" id="A0A6L9MT03"/>
<evidence type="ECO:0000256" key="1">
    <source>
        <dbReference type="ARBA" id="ARBA00022737"/>
    </source>
</evidence>
<name>A0A6L9MT03_9ALTE</name>
<evidence type="ECO:0000256" key="6">
    <source>
        <dbReference type="SAM" id="Coils"/>
    </source>
</evidence>
<keyword evidence="1" id="KW-0677">Repeat</keyword>
<dbReference type="PROSITE" id="PS50893">
    <property type="entry name" value="ABC_TRANSPORTER_2"/>
    <property type="match status" value="2"/>
</dbReference>
<dbReference type="SMART" id="SM00382">
    <property type="entry name" value="AAA"/>
    <property type="match status" value="2"/>
</dbReference>
<evidence type="ECO:0000256" key="4">
    <source>
        <dbReference type="ARBA" id="ARBA00061571"/>
    </source>
</evidence>
<feature type="domain" description="ABC transporter" evidence="8">
    <location>
        <begin position="2"/>
        <end position="246"/>
    </location>
</feature>
<evidence type="ECO:0000256" key="2">
    <source>
        <dbReference type="ARBA" id="ARBA00022741"/>
    </source>
</evidence>
<evidence type="ECO:0000313" key="10">
    <source>
        <dbReference type="Proteomes" id="UP000478837"/>
    </source>
</evidence>
<evidence type="ECO:0000313" key="9">
    <source>
        <dbReference type="EMBL" id="NDW21312.1"/>
    </source>
</evidence>
<dbReference type="PANTHER" id="PTHR19211">
    <property type="entry name" value="ATP-BINDING TRANSPORT PROTEIN-RELATED"/>
    <property type="match status" value="1"/>
</dbReference>
<dbReference type="GO" id="GO:0016887">
    <property type="term" value="F:ATP hydrolysis activity"/>
    <property type="evidence" value="ECO:0007669"/>
    <property type="project" value="InterPro"/>
</dbReference>
<dbReference type="RefSeq" id="WP_163111243.1">
    <property type="nucleotide sequence ID" value="NZ_JAAAWP010000003.1"/>
</dbReference>
<dbReference type="InterPro" id="IPR032781">
    <property type="entry name" value="ABC_tran_Xtn"/>
</dbReference>
<dbReference type="Proteomes" id="UP000478837">
    <property type="component" value="Unassembled WGS sequence"/>
</dbReference>
<keyword evidence="2" id="KW-0547">Nucleotide-binding</keyword>
<dbReference type="GO" id="GO:0005524">
    <property type="term" value="F:ATP binding"/>
    <property type="evidence" value="ECO:0007669"/>
    <property type="project" value="UniProtKB-KW"/>
</dbReference>
<sequence length="648" mass="72519">MIKLSNVSLLRGRKMLLEDASAQVFPGHKVALIGGNGCGKSTLFALLRSELTVDAGDCSVPSDWRIVSVAQETPATDRRAIDYVIDGDKHLRMLQEKLRVAEQEEDGVQIGQVHGQLEQAGAYDVESRAATILSGLGFTNSQLTAPVTDFSGGWRMRLNLAQALLCPSDLLLLDEPTNHLDLDAVIWLEKWLQRFSGTLLLISHDKAFIDNTVAQIISVEQQKLVTYTGNYSAFETQRAERIRLQNLEYDKQQQKVAHLNSFITRFKAKASKAKQAQSRIKQLEKMETLLPAHMASPFSFSFAPPSALPNPLVQMEKVQLGYGEHTVLQQVKLNLVPGSRIGLLGRNGQGKSTLIKLLAGVHAPKNGIFNTAKGLKIGYFAQHQLETLDANATPILHLQRIDQKATEQQLRDYLGGFGFNGDEALAPVAPMSGGEKARLVLALIVYQKPNLLLLDEPTNHLDLEMRHALNIALQGFEGAMVLVSHDRFLLSSVCEDFYLVDRGYVEPFTGDLDDYRDWILKQQAAEKAKSNQDAKDEIQGEHGDKPERKIDRKEEKRREAEFRKQIAPLKRAVEKHEKNMESHSASLADVEEALADTTLYGEDRKSDLMQLLDKQTLLKQRLEEEEMAWLDAQEQIEQQREAYDIANG</sequence>
<keyword evidence="3 9" id="KW-0067">ATP-binding</keyword>
<comment type="similarity">
    <text evidence="4">Belongs to the ABC transporter superfamily. ABCF family. YheS subfamily.</text>
</comment>
<dbReference type="InterPro" id="IPR003439">
    <property type="entry name" value="ABC_transporter-like_ATP-bd"/>
</dbReference>
<dbReference type="EMBL" id="JAAAWP010000003">
    <property type="protein sequence ID" value="NDW21312.1"/>
    <property type="molecule type" value="Genomic_DNA"/>
</dbReference>
<dbReference type="Pfam" id="PF00005">
    <property type="entry name" value="ABC_tran"/>
    <property type="match status" value="2"/>
</dbReference>
<feature type="region of interest" description="Disordered" evidence="7">
    <location>
        <begin position="529"/>
        <end position="559"/>
    </location>
</feature>
<evidence type="ECO:0000256" key="3">
    <source>
        <dbReference type="ARBA" id="ARBA00022840"/>
    </source>
</evidence>
<dbReference type="InterPro" id="IPR027417">
    <property type="entry name" value="P-loop_NTPase"/>
</dbReference>
<organism evidence="9 10">
    <name type="scientific">Alteromonas hispanica</name>
    <dbReference type="NCBI Taxonomy" id="315421"/>
    <lineage>
        <taxon>Bacteria</taxon>
        <taxon>Pseudomonadati</taxon>
        <taxon>Pseudomonadota</taxon>
        <taxon>Gammaproteobacteria</taxon>
        <taxon>Alteromonadales</taxon>
        <taxon>Alteromonadaceae</taxon>
        <taxon>Alteromonas/Salinimonas group</taxon>
        <taxon>Alteromonas</taxon>
    </lineage>
</organism>
<dbReference type="FunFam" id="3.40.50.300:FF:002053">
    <property type="entry name" value="ABC transporter ATP-binding protein"/>
    <property type="match status" value="1"/>
</dbReference>
<proteinExistence type="inferred from homology"/>
<dbReference type="InterPro" id="IPR017871">
    <property type="entry name" value="ABC_transporter-like_CS"/>
</dbReference>
<comment type="caution">
    <text evidence="9">The sequence shown here is derived from an EMBL/GenBank/DDBJ whole genome shotgun (WGS) entry which is preliminary data.</text>
</comment>
<dbReference type="PANTHER" id="PTHR19211:SF14">
    <property type="entry name" value="ATP-BINDING CASSETTE SUB-FAMILY F MEMBER 1"/>
    <property type="match status" value="1"/>
</dbReference>
<dbReference type="FunFam" id="3.40.50.300:FF:000011">
    <property type="entry name" value="Putative ABC transporter ATP-binding component"/>
    <property type="match status" value="1"/>
</dbReference>
<accession>A0A6L9MT03</accession>
<dbReference type="Gene3D" id="3.40.50.300">
    <property type="entry name" value="P-loop containing nucleotide triphosphate hydrolases"/>
    <property type="match status" value="2"/>
</dbReference>
<feature type="domain" description="ABC transporter" evidence="8">
    <location>
        <begin position="313"/>
        <end position="527"/>
    </location>
</feature>
<reference evidence="9 10" key="1">
    <citation type="submission" date="2020-01" db="EMBL/GenBank/DDBJ databases">
        <title>Genomes of bacteria type strains.</title>
        <authorList>
            <person name="Chen J."/>
            <person name="Zhu S."/>
            <person name="Yang J."/>
        </authorList>
    </citation>
    <scope>NUCLEOTIDE SEQUENCE [LARGE SCALE GENOMIC DNA]</scope>
    <source>
        <strain evidence="9 10">LMG 22958</strain>
    </source>
</reference>